<dbReference type="GO" id="GO:0003723">
    <property type="term" value="F:RNA binding"/>
    <property type="evidence" value="ECO:0007669"/>
    <property type="project" value="UniProtKB-UniRule"/>
</dbReference>
<dbReference type="Pfam" id="PF00270">
    <property type="entry name" value="DEAD"/>
    <property type="match status" value="1"/>
</dbReference>
<dbReference type="EC" id="3.6.4.13" evidence="5"/>
<keyword evidence="4 8" id="KW-0347">Helicase</keyword>
<dbReference type="AlphaFoldDB" id="A0AAX4PCS9"/>
<keyword evidence="2 4" id="KW-0378">Hydrolase</keyword>
<evidence type="ECO:0000256" key="5">
    <source>
        <dbReference type="RuleBase" id="RU365068"/>
    </source>
</evidence>
<keyword evidence="3 4" id="KW-0067">ATP-binding</keyword>
<dbReference type="Proteomes" id="UP001472866">
    <property type="component" value="Chromosome 08"/>
</dbReference>
<keyword evidence="5" id="KW-0694">RNA-binding</keyword>
<reference evidence="8 9" key="1">
    <citation type="submission" date="2024-03" db="EMBL/GenBank/DDBJ databases">
        <title>Complete genome sequence of the green alga Chloropicon roscoffensis RCC1871.</title>
        <authorList>
            <person name="Lemieux C."/>
            <person name="Pombert J.-F."/>
            <person name="Otis C."/>
            <person name="Turmel M."/>
        </authorList>
    </citation>
    <scope>NUCLEOTIDE SEQUENCE [LARGE SCALE GENOMIC DNA]</scope>
    <source>
        <strain evidence="8 9">RCC1871</strain>
    </source>
</reference>
<dbReference type="InterPro" id="IPR000629">
    <property type="entry name" value="RNA-helicase_DEAD-box_CS"/>
</dbReference>
<comment type="catalytic activity">
    <reaction evidence="5">
        <text>ATP + H2O = ADP + phosphate + H(+)</text>
        <dbReference type="Rhea" id="RHEA:13065"/>
        <dbReference type="ChEBI" id="CHEBI:15377"/>
        <dbReference type="ChEBI" id="CHEBI:15378"/>
        <dbReference type="ChEBI" id="CHEBI:30616"/>
        <dbReference type="ChEBI" id="CHEBI:43474"/>
        <dbReference type="ChEBI" id="CHEBI:456216"/>
        <dbReference type="EC" id="3.6.4.13"/>
    </reaction>
</comment>
<dbReference type="PANTHER" id="PTHR24031">
    <property type="entry name" value="RNA HELICASE"/>
    <property type="match status" value="1"/>
</dbReference>
<dbReference type="SMART" id="SM00487">
    <property type="entry name" value="DEXDc"/>
    <property type="match status" value="1"/>
</dbReference>
<keyword evidence="9" id="KW-1185">Reference proteome</keyword>
<dbReference type="GO" id="GO:0016787">
    <property type="term" value="F:hydrolase activity"/>
    <property type="evidence" value="ECO:0007669"/>
    <property type="project" value="UniProtKB-KW"/>
</dbReference>
<feature type="region of interest" description="Disordered" evidence="6">
    <location>
        <begin position="1"/>
        <end position="32"/>
    </location>
</feature>
<comment type="function">
    <text evidence="5">RNA helicase.</text>
</comment>
<evidence type="ECO:0000256" key="4">
    <source>
        <dbReference type="RuleBase" id="RU000492"/>
    </source>
</evidence>
<dbReference type="CDD" id="cd17941">
    <property type="entry name" value="DEADc_DDX10"/>
    <property type="match status" value="1"/>
</dbReference>
<comment type="domain">
    <text evidence="5">The Q motif is unique to and characteristic of the DEAD box family of RNA helicases and controls ATP binding and hydrolysis.</text>
</comment>
<dbReference type="InterPro" id="IPR014001">
    <property type="entry name" value="Helicase_ATP-bd"/>
</dbReference>
<dbReference type="Gene3D" id="3.40.50.300">
    <property type="entry name" value="P-loop containing nucleotide triphosphate hydrolases"/>
    <property type="match status" value="2"/>
</dbReference>
<dbReference type="PROSITE" id="PS51192">
    <property type="entry name" value="HELICASE_ATP_BIND_1"/>
    <property type="match status" value="1"/>
</dbReference>
<dbReference type="InterPro" id="IPR027417">
    <property type="entry name" value="P-loop_NTPase"/>
</dbReference>
<feature type="compositionally biased region" description="Basic and acidic residues" evidence="6">
    <location>
        <begin position="1"/>
        <end position="11"/>
    </location>
</feature>
<evidence type="ECO:0000256" key="2">
    <source>
        <dbReference type="ARBA" id="ARBA00022801"/>
    </source>
</evidence>
<proteinExistence type="inferred from homology"/>
<feature type="domain" description="Helicase ATP-binding" evidence="7">
    <location>
        <begin position="56"/>
        <end position="240"/>
    </location>
</feature>
<protein>
    <recommendedName>
        <fullName evidence="5">ATP-dependent RNA helicase</fullName>
        <ecNumber evidence="5">3.6.4.13</ecNumber>
    </recommendedName>
</protein>
<evidence type="ECO:0000259" key="7">
    <source>
        <dbReference type="PROSITE" id="PS51192"/>
    </source>
</evidence>
<sequence>MGTKVKEREDPEAQGGLPPTFAKMEPGSGLGLSRETRTGLKAMKYISPTAVQKRVLPAALAGRDVLCAAKTGSGKTLAFVVPVLEKLAEEKWSARVDGIGALILTPTRELALQIFEELRGVGKKHRFSCGLLIGGGGRKALEEEKSRAGSLNILIATPGRLLQHMDETPYFDCNALKILVLDEADRILDMGFRATLDAILENLPRGGRGGDGRQTLLFSATQTKSVKDLARLNLSDPEYISIHEEASMPTPVKLQQAFVECPSSQKISVLWGFIKTHLKAKVLVFFSTCKQARFVSDAFSKLRPGVPLRCLHGHMKQMKRVATYDSSRGPRRSSSLPPMSRRGAWTFPTWTG</sequence>
<dbReference type="InterPro" id="IPR011545">
    <property type="entry name" value="DEAD/DEAH_box_helicase_dom"/>
</dbReference>
<dbReference type="GO" id="GO:0003724">
    <property type="term" value="F:RNA helicase activity"/>
    <property type="evidence" value="ECO:0007669"/>
    <property type="project" value="UniProtKB-EC"/>
</dbReference>
<accession>A0AAX4PCS9</accession>
<dbReference type="EMBL" id="CP151508">
    <property type="protein sequence ID" value="WZN63759.1"/>
    <property type="molecule type" value="Genomic_DNA"/>
</dbReference>
<organism evidence="8 9">
    <name type="scientific">Chloropicon roscoffensis</name>
    <dbReference type="NCBI Taxonomy" id="1461544"/>
    <lineage>
        <taxon>Eukaryota</taxon>
        <taxon>Viridiplantae</taxon>
        <taxon>Chlorophyta</taxon>
        <taxon>Chloropicophyceae</taxon>
        <taxon>Chloropicales</taxon>
        <taxon>Chloropicaceae</taxon>
        <taxon>Chloropicon</taxon>
    </lineage>
</organism>
<feature type="compositionally biased region" description="Low complexity" evidence="6">
    <location>
        <begin position="332"/>
        <end position="342"/>
    </location>
</feature>
<evidence type="ECO:0000256" key="6">
    <source>
        <dbReference type="SAM" id="MobiDB-lite"/>
    </source>
</evidence>
<gene>
    <name evidence="8" type="ORF">HKI87_08g53100</name>
</gene>
<dbReference type="GO" id="GO:0005524">
    <property type="term" value="F:ATP binding"/>
    <property type="evidence" value="ECO:0007669"/>
    <property type="project" value="UniProtKB-UniRule"/>
</dbReference>
<feature type="region of interest" description="Disordered" evidence="6">
    <location>
        <begin position="323"/>
        <end position="342"/>
    </location>
</feature>
<evidence type="ECO:0000256" key="3">
    <source>
        <dbReference type="ARBA" id="ARBA00022840"/>
    </source>
</evidence>
<evidence type="ECO:0000313" key="8">
    <source>
        <dbReference type="EMBL" id="WZN63759.1"/>
    </source>
</evidence>
<evidence type="ECO:0000256" key="1">
    <source>
        <dbReference type="ARBA" id="ARBA00022741"/>
    </source>
</evidence>
<comment type="similarity">
    <text evidence="4">Belongs to the DEAD box helicase family.</text>
</comment>
<keyword evidence="1 4" id="KW-0547">Nucleotide-binding</keyword>
<evidence type="ECO:0000313" key="9">
    <source>
        <dbReference type="Proteomes" id="UP001472866"/>
    </source>
</evidence>
<dbReference type="PROSITE" id="PS00039">
    <property type="entry name" value="DEAD_ATP_HELICASE"/>
    <property type="match status" value="1"/>
</dbReference>
<name>A0AAX4PCS9_9CHLO</name>
<dbReference type="SUPFAM" id="SSF52540">
    <property type="entry name" value="P-loop containing nucleoside triphosphate hydrolases"/>
    <property type="match status" value="2"/>
</dbReference>